<gene>
    <name evidence="3" type="ORF">ARMGADRAFT_632235</name>
</gene>
<keyword evidence="4" id="KW-1185">Reference proteome</keyword>
<dbReference type="OrthoDB" id="2939467at2759"/>
<feature type="coiled-coil region" evidence="1">
    <location>
        <begin position="175"/>
        <end position="223"/>
    </location>
</feature>
<reference evidence="4" key="1">
    <citation type="journal article" date="2017" name="Nat. Ecol. Evol.">
        <title>Genome expansion and lineage-specific genetic innovations in the forest pathogenic fungi Armillaria.</title>
        <authorList>
            <person name="Sipos G."/>
            <person name="Prasanna A.N."/>
            <person name="Walter M.C."/>
            <person name="O'Connor E."/>
            <person name="Balint B."/>
            <person name="Krizsan K."/>
            <person name="Kiss B."/>
            <person name="Hess J."/>
            <person name="Varga T."/>
            <person name="Slot J."/>
            <person name="Riley R."/>
            <person name="Boka B."/>
            <person name="Rigling D."/>
            <person name="Barry K."/>
            <person name="Lee J."/>
            <person name="Mihaltcheva S."/>
            <person name="LaButti K."/>
            <person name="Lipzen A."/>
            <person name="Waldron R."/>
            <person name="Moloney N.M."/>
            <person name="Sperisen C."/>
            <person name="Kredics L."/>
            <person name="Vagvoelgyi C."/>
            <person name="Patrignani A."/>
            <person name="Fitzpatrick D."/>
            <person name="Nagy I."/>
            <person name="Doyle S."/>
            <person name="Anderson J.B."/>
            <person name="Grigoriev I.V."/>
            <person name="Gueldener U."/>
            <person name="Muensterkoetter M."/>
            <person name="Nagy L.G."/>
        </authorList>
    </citation>
    <scope>NUCLEOTIDE SEQUENCE [LARGE SCALE GENOMIC DNA]</scope>
    <source>
        <strain evidence="4">Ar21-2</strain>
    </source>
</reference>
<dbReference type="Proteomes" id="UP000217790">
    <property type="component" value="Unassembled WGS sequence"/>
</dbReference>
<sequence>MTAESHPQDSPFAGLDFPIQTLKTVVHEENTKKPGPARIAEWLSKNTESGCKSCLEKRDFCEPFTTRLYCSNTSCRNSGKTCSRVEDEVFDRVCARLPNLTREQFQYLKDEPWQKNTSAAASASSTSPPTSLTIVDGFHMDLNNTPKVIPKKKIKKFLPVSPNETAYAVSLALQKNAQIAECQDLTDRLQEKEQEVVKLTGSLSSMEEKIAELEAKLSKTEAAAKVINTPPADGKLRQELTAALTQTEALQRQHSEYKELMQAQLNDKESSLRSSASELDQVKKQLSDTQRAAETELQDIRRQADDALSEKTKYEAQVKSLLRKIDSNRDFQQQRDLVDYLHISAHCNRLLDAATGFEQQSDASKYAVSVIKEHVEALANITERNRHSIPLDFSRLNNLLKLRGDGEETDGEESYSTELHEPSAKRKRLSK</sequence>
<feature type="region of interest" description="Disordered" evidence="2">
    <location>
        <begin position="264"/>
        <end position="287"/>
    </location>
</feature>
<evidence type="ECO:0000313" key="3">
    <source>
        <dbReference type="EMBL" id="PBK97275.1"/>
    </source>
</evidence>
<keyword evidence="1" id="KW-0175">Coiled coil</keyword>
<protein>
    <submittedName>
        <fullName evidence="3">Uncharacterized protein</fullName>
    </submittedName>
</protein>
<evidence type="ECO:0000256" key="1">
    <source>
        <dbReference type="SAM" id="Coils"/>
    </source>
</evidence>
<evidence type="ECO:0000313" key="4">
    <source>
        <dbReference type="Proteomes" id="UP000217790"/>
    </source>
</evidence>
<dbReference type="EMBL" id="KZ293649">
    <property type="protein sequence ID" value="PBK97275.1"/>
    <property type="molecule type" value="Genomic_DNA"/>
</dbReference>
<dbReference type="InParanoid" id="A0A2H3DPZ3"/>
<accession>A0A2H3DPZ3</accession>
<proteinExistence type="predicted"/>
<organism evidence="3 4">
    <name type="scientific">Armillaria gallica</name>
    <name type="common">Bulbous honey fungus</name>
    <name type="synonym">Armillaria bulbosa</name>
    <dbReference type="NCBI Taxonomy" id="47427"/>
    <lineage>
        <taxon>Eukaryota</taxon>
        <taxon>Fungi</taxon>
        <taxon>Dikarya</taxon>
        <taxon>Basidiomycota</taxon>
        <taxon>Agaricomycotina</taxon>
        <taxon>Agaricomycetes</taxon>
        <taxon>Agaricomycetidae</taxon>
        <taxon>Agaricales</taxon>
        <taxon>Marasmiineae</taxon>
        <taxon>Physalacriaceae</taxon>
        <taxon>Armillaria</taxon>
    </lineage>
</organism>
<dbReference type="OMA" id="LHISAHC"/>
<dbReference type="AlphaFoldDB" id="A0A2H3DPZ3"/>
<evidence type="ECO:0000256" key="2">
    <source>
        <dbReference type="SAM" id="MobiDB-lite"/>
    </source>
</evidence>
<feature type="region of interest" description="Disordered" evidence="2">
    <location>
        <begin position="405"/>
        <end position="431"/>
    </location>
</feature>
<name>A0A2H3DPZ3_ARMGA</name>